<feature type="signal peptide" evidence="1">
    <location>
        <begin position="1"/>
        <end position="15"/>
    </location>
</feature>
<dbReference type="InterPro" id="IPR013320">
    <property type="entry name" value="ConA-like_dom_sf"/>
</dbReference>
<organism evidence="2 3">
    <name type="scientific">Desmophyllum pertusum</name>
    <dbReference type="NCBI Taxonomy" id="174260"/>
    <lineage>
        <taxon>Eukaryota</taxon>
        <taxon>Metazoa</taxon>
        <taxon>Cnidaria</taxon>
        <taxon>Anthozoa</taxon>
        <taxon>Hexacorallia</taxon>
        <taxon>Scleractinia</taxon>
        <taxon>Caryophylliina</taxon>
        <taxon>Caryophylliidae</taxon>
        <taxon>Desmophyllum</taxon>
    </lineage>
</organism>
<reference evidence="2" key="1">
    <citation type="submission" date="2023-01" db="EMBL/GenBank/DDBJ databases">
        <title>Genome assembly of the deep-sea coral Lophelia pertusa.</title>
        <authorList>
            <person name="Herrera S."/>
            <person name="Cordes E."/>
        </authorList>
    </citation>
    <scope>NUCLEOTIDE SEQUENCE</scope>
    <source>
        <strain evidence="2">USNM1676648</strain>
        <tissue evidence="2">Polyp</tissue>
    </source>
</reference>
<feature type="non-terminal residue" evidence="2">
    <location>
        <position position="1"/>
    </location>
</feature>
<dbReference type="OrthoDB" id="10050293at2759"/>
<name>A0A9X0CHP4_9CNID</name>
<keyword evidence="1" id="KW-0732">Signal</keyword>
<dbReference type="PANTHER" id="PTHR47635:SF2">
    <property type="entry name" value="LAMG-LIKE JELLYROLL FOLD DOMAIN-CONTAINING PROTEIN"/>
    <property type="match status" value="1"/>
</dbReference>
<dbReference type="PANTHER" id="PTHR47635">
    <property type="entry name" value="CUB DOMAIN-CONTAINING PROTEIN"/>
    <property type="match status" value="1"/>
</dbReference>
<evidence type="ECO:0000313" key="3">
    <source>
        <dbReference type="Proteomes" id="UP001163046"/>
    </source>
</evidence>
<proteinExistence type="predicted"/>
<dbReference type="Gene3D" id="2.60.120.200">
    <property type="match status" value="1"/>
</dbReference>
<dbReference type="SUPFAM" id="SSF49899">
    <property type="entry name" value="Concanavalin A-like lectins/glucanases"/>
    <property type="match status" value="1"/>
</dbReference>
<feature type="chain" id="PRO_5040909269" description="LamG domain-containing protein" evidence="1">
    <location>
        <begin position="16"/>
        <end position="80"/>
    </location>
</feature>
<dbReference type="Proteomes" id="UP001163046">
    <property type="component" value="Unassembled WGS sequence"/>
</dbReference>
<dbReference type="AlphaFoldDB" id="A0A9X0CHP4"/>
<evidence type="ECO:0000313" key="2">
    <source>
        <dbReference type="EMBL" id="KAJ7352862.1"/>
    </source>
</evidence>
<dbReference type="Pfam" id="PF13385">
    <property type="entry name" value="Laminin_G_3"/>
    <property type="match status" value="1"/>
</dbReference>
<evidence type="ECO:0008006" key="4">
    <source>
        <dbReference type="Google" id="ProtNLM"/>
    </source>
</evidence>
<protein>
    <recommendedName>
        <fullName evidence="4">LamG domain-containing protein</fullName>
    </recommendedName>
</protein>
<comment type="caution">
    <text evidence="2">The sequence shown here is derived from an EMBL/GenBank/DDBJ whole genome shotgun (WGS) entry which is preliminary data.</text>
</comment>
<dbReference type="EMBL" id="MU827345">
    <property type="protein sequence ID" value="KAJ7352862.1"/>
    <property type="molecule type" value="Genomic_DNA"/>
</dbReference>
<keyword evidence="3" id="KW-1185">Reference proteome</keyword>
<sequence>LHLLFLRVHVWIAAGGKLFFRLANRQDAVYDFMVSQPLNSGQWIYVGASYDYNTGVARMWIDGTEVAQSNYGVFHFEYFF</sequence>
<evidence type="ECO:0000256" key="1">
    <source>
        <dbReference type="SAM" id="SignalP"/>
    </source>
</evidence>
<accession>A0A9X0CHP4</accession>
<gene>
    <name evidence="2" type="ORF">OS493_033407</name>
</gene>